<protein>
    <submittedName>
        <fullName evidence="6">Uncharacterized protein</fullName>
    </submittedName>
</protein>
<dbReference type="GO" id="GO:1903358">
    <property type="term" value="P:regulation of Golgi organization"/>
    <property type="evidence" value="ECO:0007669"/>
    <property type="project" value="TreeGrafter"/>
</dbReference>
<sequence>MKPIGTQLENNYHRKEYLEELNSHINEKTCSKPEELYGKMSPLERQFELDAKQATLYEVQHFNPKLSTYSSSHEEEIIEKISMITNEVSTSSIVTSTQMLSYEDHLEDMRQELVRQYQEHQQATEILKQSHMQQMERQKENQELLLTELDNLKIQLAENESVSQTENKEHILEVEDREEQHEQTSLDILSKERCTLQKASSRLMKILLDIVKTTAAVEETIGHLIVKLLDQSPKSQFLFKSLAWEARTEDTIKPSIYVGYEPERPSSQYIGNDLESQDNIMWSEITDEEFELTQFLGMEIDAKNEELILNINSRLQAVFERLLQTINETANQLEHAKATQTELMQESFKWEHEATDLTKCQEELQERFDEEVRAREQITLELTKAESK</sequence>
<proteinExistence type="predicted"/>
<keyword evidence="2" id="KW-0963">Cytoplasm</keyword>
<accession>A0A2D4K507</accession>
<evidence type="ECO:0000256" key="1">
    <source>
        <dbReference type="ARBA" id="ARBA00004300"/>
    </source>
</evidence>
<comment type="subcellular location">
    <subcellularLocation>
        <location evidence="1">Cytoplasm</location>
        <location evidence="1">Cytoskeleton</location>
        <location evidence="1">Microtubule organizing center</location>
        <location evidence="1">Centrosome</location>
    </subcellularLocation>
</comment>
<evidence type="ECO:0000313" key="6">
    <source>
        <dbReference type="EMBL" id="LAB03785.1"/>
    </source>
</evidence>
<organism evidence="6">
    <name type="scientific">Micrurus paraensis</name>
    <dbReference type="NCBI Taxonomy" id="1970185"/>
    <lineage>
        <taxon>Eukaryota</taxon>
        <taxon>Metazoa</taxon>
        <taxon>Chordata</taxon>
        <taxon>Craniata</taxon>
        <taxon>Vertebrata</taxon>
        <taxon>Euteleostomi</taxon>
        <taxon>Lepidosauria</taxon>
        <taxon>Squamata</taxon>
        <taxon>Bifurcata</taxon>
        <taxon>Unidentata</taxon>
        <taxon>Episquamata</taxon>
        <taxon>Toxicofera</taxon>
        <taxon>Serpentes</taxon>
        <taxon>Colubroidea</taxon>
        <taxon>Elapidae</taxon>
        <taxon>Elapinae</taxon>
        <taxon>Micrurus</taxon>
    </lineage>
</organism>
<dbReference type="GO" id="GO:0005801">
    <property type="term" value="C:cis-Golgi network"/>
    <property type="evidence" value="ECO:0007669"/>
    <property type="project" value="TreeGrafter"/>
</dbReference>
<keyword evidence="4" id="KW-0206">Cytoskeleton</keyword>
<dbReference type="GO" id="GO:0007165">
    <property type="term" value="P:signal transduction"/>
    <property type="evidence" value="ECO:0007669"/>
    <property type="project" value="InterPro"/>
</dbReference>
<dbReference type="GO" id="GO:0034237">
    <property type="term" value="F:protein kinase A regulatory subunit binding"/>
    <property type="evidence" value="ECO:0007669"/>
    <property type="project" value="TreeGrafter"/>
</dbReference>
<dbReference type="PANTHER" id="PTHR44981">
    <property type="entry name" value="PERICENTRIN-LIKE PROTEIN, ISOFORM F"/>
    <property type="match status" value="1"/>
</dbReference>
<dbReference type="GO" id="GO:0005813">
    <property type="term" value="C:centrosome"/>
    <property type="evidence" value="ECO:0007669"/>
    <property type="project" value="UniProtKB-SubCell"/>
</dbReference>
<dbReference type="PANTHER" id="PTHR44981:SF1">
    <property type="entry name" value="A-KINASE ANCHOR PROTEIN 9"/>
    <property type="match status" value="1"/>
</dbReference>
<name>A0A2D4K507_9SAUR</name>
<feature type="coiled-coil region" evidence="5">
    <location>
        <begin position="319"/>
        <end position="346"/>
    </location>
</feature>
<keyword evidence="3 5" id="KW-0175">Coiled coil</keyword>
<dbReference type="InterPro" id="IPR028745">
    <property type="entry name" value="AKAP9/Pericentrin"/>
</dbReference>
<feature type="coiled-coil region" evidence="5">
    <location>
        <begin position="99"/>
        <end position="155"/>
    </location>
</feature>
<evidence type="ECO:0000256" key="5">
    <source>
        <dbReference type="SAM" id="Coils"/>
    </source>
</evidence>
<evidence type="ECO:0000256" key="3">
    <source>
        <dbReference type="ARBA" id="ARBA00023054"/>
    </source>
</evidence>
<dbReference type="GO" id="GO:0015459">
    <property type="term" value="F:potassium channel regulator activity"/>
    <property type="evidence" value="ECO:0007669"/>
    <property type="project" value="TreeGrafter"/>
</dbReference>
<dbReference type="GO" id="GO:0005795">
    <property type="term" value="C:Golgi stack"/>
    <property type="evidence" value="ECO:0007669"/>
    <property type="project" value="TreeGrafter"/>
</dbReference>
<dbReference type="GO" id="GO:0097060">
    <property type="term" value="C:synaptic membrane"/>
    <property type="evidence" value="ECO:0007669"/>
    <property type="project" value="TreeGrafter"/>
</dbReference>
<dbReference type="AlphaFoldDB" id="A0A2D4K507"/>
<dbReference type="GO" id="GO:0051661">
    <property type="term" value="P:maintenance of centrosome location"/>
    <property type="evidence" value="ECO:0007669"/>
    <property type="project" value="TreeGrafter"/>
</dbReference>
<dbReference type="GO" id="GO:0060090">
    <property type="term" value="F:molecular adaptor activity"/>
    <property type="evidence" value="ECO:0007669"/>
    <property type="project" value="InterPro"/>
</dbReference>
<reference evidence="6" key="2">
    <citation type="submission" date="2017-11" db="EMBL/GenBank/DDBJ databases">
        <title>Coralsnake Venomics: Analyses of Venom Gland Transcriptomes and Proteomes of Six Brazilian Taxa.</title>
        <authorList>
            <person name="Aird S.D."/>
            <person name="Jorge da Silva N."/>
            <person name="Qiu L."/>
            <person name="Villar-Briones A."/>
            <person name="Aparecida-Saddi V."/>
            <person name="Campos-Telles M.P."/>
            <person name="Grau M."/>
            <person name="Mikheyev A.S."/>
        </authorList>
    </citation>
    <scope>NUCLEOTIDE SEQUENCE</scope>
    <source>
        <tissue evidence="6">Venom_gland</tissue>
    </source>
</reference>
<reference evidence="6" key="1">
    <citation type="submission" date="2017-07" db="EMBL/GenBank/DDBJ databases">
        <authorList>
            <person name="Mikheyev A."/>
            <person name="Grau M."/>
        </authorList>
    </citation>
    <scope>NUCLEOTIDE SEQUENCE</scope>
    <source>
        <tissue evidence="6">Venom_gland</tissue>
    </source>
</reference>
<evidence type="ECO:0000256" key="4">
    <source>
        <dbReference type="ARBA" id="ARBA00023212"/>
    </source>
</evidence>
<evidence type="ECO:0000256" key="2">
    <source>
        <dbReference type="ARBA" id="ARBA00022490"/>
    </source>
</evidence>
<dbReference type="GO" id="GO:0060307">
    <property type="term" value="P:regulation of ventricular cardiac muscle cell membrane repolarization"/>
    <property type="evidence" value="ECO:0007669"/>
    <property type="project" value="TreeGrafter"/>
</dbReference>
<dbReference type="EMBL" id="IACL01033116">
    <property type="protein sequence ID" value="LAB03785.1"/>
    <property type="molecule type" value="Transcribed_RNA"/>
</dbReference>